<name>A0A5N7DQM2_9EURO</name>
<evidence type="ECO:0000313" key="2">
    <source>
        <dbReference type="Proteomes" id="UP000325579"/>
    </source>
</evidence>
<accession>A0A5N7DQM2</accession>
<organism evidence="1 2">
    <name type="scientific">Aspergillus pseudonomiae</name>
    <dbReference type="NCBI Taxonomy" id="1506151"/>
    <lineage>
        <taxon>Eukaryota</taxon>
        <taxon>Fungi</taxon>
        <taxon>Dikarya</taxon>
        <taxon>Ascomycota</taxon>
        <taxon>Pezizomycotina</taxon>
        <taxon>Eurotiomycetes</taxon>
        <taxon>Eurotiomycetidae</taxon>
        <taxon>Eurotiales</taxon>
        <taxon>Aspergillaceae</taxon>
        <taxon>Aspergillus</taxon>
        <taxon>Aspergillus subgen. Circumdati</taxon>
    </lineage>
</organism>
<dbReference type="GeneID" id="43670838"/>
<gene>
    <name evidence="1" type="ORF">BDV37DRAFT_278764</name>
</gene>
<dbReference type="AlphaFoldDB" id="A0A5N7DQM2"/>
<dbReference type="OrthoDB" id="4175349at2759"/>
<reference evidence="1 2" key="1">
    <citation type="submission" date="2019-04" db="EMBL/GenBank/DDBJ databases">
        <authorList>
            <consortium name="DOE Joint Genome Institute"/>
            <person name="Mondo S."/>
            <person name="Kjaerbolling I."/>
            <person name="Vesth T."/>
            <person name="Frisvad J.C."/>
            <person name="Nybo J.L."/>
            <person name="Theobald S."/>
            <person name="Kildgaard S."/>
            <person name="Isbrandt T."/>
            <person name="Kuo A."/>
            <person name="Sato A."/>
            <person name="Lyhne E.K."/>
            <person name="Kogle M.E."/>
            <person name="Wiebenga A."/>
            <person name="Kun R.S."/>
            <person name="Lubbers R.J."/>
            <person name="Makela M.R."/>
            <person name="Barry K."/>
            <person name="Chovatia M."/>
            <person name="Clum A."/>
            <person name="Daum C."/>
            <person name="Haridas S."/>
            <person name="He G."/>
            <person name="LaButti K."/>
            <person name="Lipzen A."/>
            <person name="Riley R."/>
            <person name="Salamov A."/>
            <person name="Simmons B.A."/>
            <person name="Magnuson J.K."/>
            <person name="Henrissat B."/>
            <person name="Mortensen U.H."/>
            <person name="Larsen T.O."/>
            <person name="Devries R.P."/>
            <person name="Grigoriev I.V."/>
            <person name="Machida M."/>
            <person name="Baker S.E."/>
            <person name="Andersen M.R."/>
            <person name="Cantor M.N."/>
            <person name="Hua S.X."/>
        </authorList>
    </citation>
    <scope>NUCLEOTIDE SEQUENCE [LARGE SCALE GENOMIC DNA]</scope>
    <source>
        <strain evidence="1 2">CBS 119388</strain>
    </source>
</reference>
<protein>
    <submittedName>
        <fullName evidence="1">Uncharacterized protein</fullName>
    </submittedName>
</protein>
<accession>A0A5N6I8J6</accession>
<proteinExistence type="predicted"/>
<dbReference type="RefSeq" id="XP_031946076.1">
    <property type="nucleotide sequence ID" value="XM_032086147.1"/>
</dbReference>
<keyword evidence="2" id="KW-1185">Reference proteome</keyword>
<evidence type="ECO:0000313" key="1">
    <source>
        <dbReference type="EMBL" id="KAE8408757.1"/>
    </source>
</evidence>
<dbReference type="EMBL" id="ML736742">
    <property type="protein sequence ID" value="KAE8408757.1"/>
    <property type="molecule type" value="Genomic_DNA"/>
</dbReference>
<sequence length="150" mass="17035">MKASNVLAGSLLPIIGRCYPVYPQQEKHLVRVPLPSPDNWVAGPRLFPGEVIAGYHASIFEHDAKGWREYINEKCEEFHECTSTISLSANNVGSTGGRYWFGYVFRGRPTTPDDYVRDWTAKAEVKDSAAYTINYKDDEDGFLRSQWDIL</sequence>
<dbReference type="Proteomes" id="UP000325579">
    <property type="component" value="Unassembled WGS sequence"/>
</dbReference>